<evidence type="ECO:0000256" key="9">
    <source>
        <dbReference type="ARBA" id="ARBA00022692"/>
    </source>
</evidence>
<dbReference type="PANTHER" id="PTHR45197:SF1">
    <property type="entry name" value="SPHINGOLIPID C9-METHYLTRANSFERASE A-RELATED"/>
    <property type="match status" value="1"/>
</dbReference>
<evidence type="ECO:0000256" key="6">
    <source>
        <dbReference type="ARBA" id="ARBA00022603"/>
    </source>
</evidence>
<evidence type="ECO:0000313" key="17">
    <source>
        <dbReference type="Proteomes" id="UP001473302"/>
    </source>
</evidence>
<comment type="caution">
    <text evidence="16">The sequence shown here is derived from an EMBL/GenBank/DDBJ whole genome shotgun (WGS) entry which is preliminary data.</text>
</comment>
<dbReference type="SUPFAM" id="SSF53335">
    <property type="entry name" value="S-adenosyl-L-methionine-dependent methyltransferases"/>
    <property type="match status" value="1"/>
</dbReference>
<dbReference type="InterPro" id="IPR052290">
    <property type="entry name" value="Sphingo_C9-MT"/>
</dbReference>
<name>A0ABP9ZB57_9FUNG</name>
<evidence type="ECO:0000256" key="13">
    <source>
        <dbReference type="ARBA" id="ARBA00023136"/>
    </source>
</evidence>
<comment type="pathway">
    <text evidence="3">Sphingolipid metabolism.</text>
</comment>
<keyword evidence="6" id="KW-0489">Methyltransferase</keyword>
<keyword evidence="17" id="KW-1185">Reference proteome</keyword>
<dbReference type="CDD" id="cd02440">
    <property type="entry name" value="AdoMet_MTases"/>
    <property type="match status" value="1"/>
</dbReference>
<evidence type="ECO:0000256" key="7">
    <source>
        <dbReference type="ARBA" id="ARBA00022679"/>
    </source>
</evidence>
<keyword evidence="7" id="KW-0808">Transferase</keyword>
<evidence type="ECO:0000256" key="3">
    <source>
        <dbReference type="ARBA" id="ARBA00004991"/>
    </source>
</evidence>
<organism evidence="16 17">
    <name type="scientific">Mucor flavus</name>
    <dbReference type="NCBI Taxonomy" id="439312"/>
    <lineage>
        <taxon>Eukaryota</taxon>
        <taxon>Fungi</taxon>
        <taxon>Fungi incertae sedis</taxon>
        <taxon>Mucoromycota</taxon>
        <taxon>Mucoromycotina</taxon>
        <taxon>Mucoromycetes</taxon>
        <taxon>Mucorales</taxon>
        <taxon>Mucorineae</taxon>
        <taxon>Mucoraceae</taxon>
        <taxon>Mucor</taxon>
    </lineage>
</organism>
<dbReference type="EMBL" id="BAABUK010000031">
    <property type="protein sequence ID" value="GAA5816342.1"/>
    <property type="molecule type" value="Genomic_DNA"/>
</dbReference>
<dbReference type="Proteomes" id="UP001473302">
    <property type="component" value="Unassembled WGS sequence"/>
</dbReference>
<evidence type="ECO:0000256" key="1">
    <source>
        <dbReference type="ARBA" id="ARBA00004141"/>
    </source>
</evidence>
<keyword evidence="13 15" id="KW-0472">Membrane</keyword>
<accession>A0ABP9ZB57</accession>
<evidence type="ECO:0000256" key="8">
    <source>
        <dbReference type="ARBA" id="ARBA00022691"/>
    </source>
</evidence>
<dbReference type="Gene3D" id="3.40.50.150">
    <property type="entry name" value="Vaccinia Virus protein VP39"/>
    <property type="match status" value="1"/>
</dbReference>
<evidence type="ECO:0000256" key="5">
    <source>
        <dbReference type="ARBA" id="ARBA00022516"/>
    </source>
</evidence>
<evidence type="ECO:0000313" key="16">
    <source>
        <dbReference type="EMBL" id="GAA5816342.1"/>
    </source>
</evidence>
<protein>
    <recommendedName>
        <fullName evidence="14">sphingolipid C(9)-methyltransferase</fullName>
        <ecNumber evidence="14">2.1.1.317</ecNumber>
    </recommendedName>
</protein>
<feature type="transmembrane region" description="Helical" evidence="15">
    <location>
        <begin position="32"/>
        <end position="49"/>
    </location>
</feature>
<comment type="subcellular location">
    <subcellularLocation>
        <location evidence="1">Membrane</location>
        <topology evidence="1">Multi-pass membrane protein</topology>
    </subcellularLocation>
</comment>
<keyword evidence="8" id="KW-0949">S-adenosyl-L-methionine</keyword>
<keyword evidence="10" id="KW-0746">Sphingolipid metabolism</keyword>
<dbReference type="Pfam" id="PF02353">
    <property type="entry name" value="CMAS"/>
    <property type="match status" value="1"/>
</dbReference>
<keyword evidence="11 15" id="KW-1133">Transmembrane helix</keyword>
<dbReference type="EC" id="2.1.1.317" evidence="14"/>
<keyword evidence="5" id="KW-0444">Lipid biosynthesis</keyword>
<proteinExistence type="inferred from homology"/>
<evidence type="ECO:0000256" key="11">
    <source>
        <dbReference type="ARBA" id="ARBA00022989"/>
    </source>
</evidence>
<comment type="pathway">
    <text evidence="2">Lipid metabolism; sphingolipid metabolism.</text>
</comment>
<reference evidence="16 17" key="1">
    <citation type="submission" date="2024-04" db="EMBL/GenBank/DDBJ databases">
        <title>genome sequences of Mucor flavus KT1a and Helicostylum pulchrum KT1b strains isolated from the surface of a dry-aged beef.</title>
        <authorList>
            <person name="Toyotome T."/>
            <person name="Hosono M."/>
            <person name="Torimaru M."/>
            <person name="Fukuda K."/>
            <person name="Mikami N."/>
        </authorList>
    </citation>
    <scope>NUCLEOTIDE SEQUENCE [LARGE SCALE GENOMIC DNA]</scope>
    <source>
        <strain evidence="16 17">KT1a</strain>
    </source>
</reference>
<dbReference type="InterPro" id="IPR029063">
    <property type="entry name" value="SAM-dependent_MTases_sf"/>
</dbReference>
<keyword evidence="12" id="KW-0443">Lipid metabolism</keyword>
<dbReference type="PANTHER" id="PTHR45197">
    <property type="entry name" value="SYNTHASE, PUTATIVE (AFU_ORTHOLOGUE AFUA_7G04190)-RELATED"/>
    <property type="match status" value="1"/>
</dbReference>
<comment type="similarity">
    <text evidence="4">Belongs to the CFA/CMAS family.</text>
</comment>
<evidence type="ECO:0000256" key="14">
    <source>
        <dbReference type="ARBA" id="ARBA00039020"/>
    </source>
</evidence>
<evidence type="ECO:0000256" key="4">
    <source>
        <dbReference type="ARBA" id="ARBA00010815"/>
    </source>
</evidence>
<evidence type="ECO:0000256" key="12">
    <source>
        <dbReference type="ARBA" id="ARBA00023098"/>
    </source>
</evidence>
<gene>
    <name evidence="16" type="ORF">MFLAVUS_009870</name>
</gene>
<feature type="transmembrane region" description="Helical" evidence="15">
    <location>
        <begin position="55"/>
        <end position="74"/>
    </location>
</feature>
<sequence>MSKPFKPTTWAAINNATLPAEGAGNQTFDNRILGAAVIGVPAFITYYLGFSLWVFPILAVLLGLPILACTIYLFSRFAPRYRNNIPLPGKPIEHYLTFHDAELKAAYNGRNKIPMETFFEAYFVGKVDFNGDPLEIMELRHDWANFQLTFGQFKFFLTQWLPETFWHSREQDENQVRDHYDRGNDFYEAFLGPLMVYTSGIISDPTKRETLEEMQENKMKLVCEKLHMKDGDKHLDIGCGWGTLVAYASKNYNSQSTGVTLSRNQVAFGEKRIEDWGVKGKANLLCMDYRDIPKNQKYDKITAVEMAEHVGIRRFQTFLREIRELLEDDGIFYMQVAGLRATWQYEDFIWGLFMARYIFPGADASTPLYWYLRQLETAGFEIHNVDTVGVHYSATLDRWYENWMKNKDAMKEKYGEKLVRIWEIFLSWSVISSRQGSATCFQITANKNRNSFDRAQLICNRTNPTAWKSKCGN</sequence>
<evidence type="ECO:0000256" key="10">
    <source>
        <dbReference type="ARBA" id="ARBA00022919"/>
    </source>
</evidence>
<evidence type="ECO:0000256" key="2">
    <source>
        <dbReference type="ARBA" id="ARBA00004760"/>
    </source>
</evidence>
<keyword evidence="9 15" id="KW-0812">Transmembrane</keyword>
<evidence type="ECO:0000256" key="15">
    <source>
        <dbReference type="SAM" id="Phobius"/>
    </source>
</evidence>